<accession>A0A5N6R0L6</accession>
<evidence type="ECO:0000313" key="1">
    <source>
        <dbReference type="EMBL" id="KAE8023018.1"/>
    </source>
</evidence>
<evidence type="ECO:0000313" key="2">
    <source>
        <dbReference type="Proteomes" id="UP000327013"/>
    </source>
</evidence>
<dbReference type="EMBL" id="CM017323">
    <property type="protein sequence ID" value="KAE8023018.1"/>
    <property type="molecule type" value="Genomic_DNA"/>
</dbReference>
<evidence type="ECO:0008006" key="3">
    <source>
        <dbReference type="Google" id="ProtNLM"/>
    </source>
</evidence>
<proteinExistence type="predicted"/>
<protein>
    <recommendedName>
        <fullName evidence="3">SNF2 N-terminal domain-containing protein</fullName>
    </recommendedName>
</protein>
<organism evidence="1 2">
    <name type="scientific">Carpinus fangiana</name>
    <dbReference type="NCBI Taxonomy" id="176857"/>
    <lineage>
        <taxon>Eukaryota</taxon>
        <taxon>Viridiplantae</taxon>
        <taxon>Streptophyta</taxon>
        <taxon>Embryophyta</taxon>
        <taxon>Tracheophyta</taxon>
        <taxon>Spermatophyta</taxon>
        <taxon>Magnoliopsida</taxon>
        <taxon>eudicotyledons</taxon>
        <taxon>Gunneridae</taxon>
        <taxon>Pentapetalae</taxon>
        <taxon>rosids</taxon>
        <taxon>fabids</taxon>
        <taxon>Fagales</taxon>
        <taxon>Betulaceae</taxon>
        <taxon>Carpinus</taxon>
    </lineage>
</organism>
<dbReference type="Proteomes" id="UP000327013">
    <property type="component" value="Chromosome 3"/>
</dbReference>
<name>A0A5N6R0L6_9ROSI</name>
<keyword evidence="2" id="KW-1185">Reference proteome</keyword>
<sequence>METLNLEEDEVVLPAVDGMKQDADSQQVMSNRIQMKNTNRLVQAKGRPSAGTLIVCPTSVLRQWAEVSIYA</sequence>
<dbReference type="AlphaFoldDB" id="A0A5N6R0L6"/>
<dbReference type="OrthoDB" id="448448at2759"/>
<reference evidence="1 2" key="1">
    <citation type="submission" date="2019-06" db="EMBL/GenBank/DDBJ databases">
        <title>A chromosomal-level reference genome of Carpinus fangiana (Coryloideae, Betulaceae).</title>
        <authorList>
            <person name="Yang X."/>
            <person name="Wang Z."/>
            <person name="Zhang L."/>
            <person name="Hao G."/>
            <person name="Liu J."/>
            <person name="Yang Y."/>
        </authorList>
    </citation>
    <scope>NUCLEOTIDE SEQUENCE [LARGE SCALE GENOMIC DNA]</scope>
    <source>
        <strain evidence="1">Cfa_2016G</strain>
        <tissue evidence="1">Leaf</tissue>
    </source>
</reference>
<gene>
    <name evidence="1" type="ORF">FH972_008772</name>
</gene>